<dbReference type="Pfam" id="PF13438">
    <property type="entry name" value="DUF4113"/>
    <property type="match status" value="1"/>
</dbReference>
<evidence type="ECO:0000313" key="8">
    <source>
        <dbReference type="Proteomes" id="UP000285648"/>
    </source>
</evidence>
<dbReference type="Gene3D" id="3.30.1490.100">
    <property type="entry name" value="DNA polymerase, Y-family, little finger domain"/>
    <property type="match status" value="1"/>
</dbReference>
<dbReference type="GO" id="GO:0042276">
    <property type="term" value="P:error-prone translesion synthesis"/>
    <property type="evidence" value="ECO:0007669"/>
    <property type="project" value="TreeGrafter"/>
</dbReference>
<dbReference type="InterPro" id="IPR017961">
    <property type="entry name" value="DNA_pol_Y-fam_little_finger"/>
</dbReference>
<dbReference type="InterPro" id="IPR025188">
    <property type="entry name" value="DUF4113"/>
</dbReference>
<dbReference type="AlphaFoldDB" id="A0A421DLQ1"/>
<sequence>MFAHVDVNSFYAACETVFRPDLKGKPVVVLSNNDGCVIARNSEAKKLGIIMGAPFFKIKDALQRHGVHVFSSNYALYADMSNRVMATLEEMAPDIEIYSIDEAFMNIGGLSNGVLLEQFGREVRSQVQRHAHLTVGVGIAPTKTLAKLANYAAKKWLKAGGVVDLSRPERQRKLLALAPVADVWGVGRRISKRLDMMGIETALHLADCSTSLIRKHFNVFLERTVRELRGEPCLELDAFAPIKQQIVCSRSFGSRITRYEDMREAVCAYAERAAEKLRAEQQYCRHISVFLRTSPHAEDEVFYSNQAAGQLMIPSNDTRDIIRVATEALDRIWREGHRYMKAGVMLSDFFSQGVAQLNLFDDHAPRKNGDALMHVLDELNRSGKGKVWFAGQGIQKSWSMKRELLSPAYTTRYTDLPVVR</sequence>
<dbReference type="EMBL" id="MJLZ01000034">
    <property type="protein sequence ID" value="RLM21266.1"/>
    <property type="molecule type" value="Genomic_DNA"/>
</dbReference>
<dbReference type="InterPro" id="IPR050116">
    <property type="entry name" value="DNA_polymerase-Y"/>
</dbReference>
<evidence type="ECO:0000256" key="4">
    <source>
        <dbReference type="ARBA" id="ARBA00023204"/>
    </source>
</evidence>
<evidence type="ECO:0000256" key="3">
    <source>
        <dbReference type="ARBA" id="ARBA00023199"/>
    </source>
</evidence>
<keyword evidence="3" id="KW-0741">SOS mutagenesis</keyword>
<evidence type="ECO:0000256" key="1">
    <source>
        <dbReference type="ARBA" id="ARBA00010945"/>
    </source>
</evidence>
<name>A0A421DLQ1_9GAMM</name>
<dbReference type="Gene3D" id="3.30.70.270">
    <property type="match status" value="1"/>
</dbReference>
<dbReference type="InterPro" id="IPR043502">
    <property type="entry name" value="DNA/RNA_pol_sf"/>
</dbReference>
<dbReference type="Gene3D" id="1.10.150.20">
    <property type="entry name" value="5' to 3' exonuclease, C-terminal subdomain"/>
    <property type="match status" value="1"/>
</dbReference>
<dbReference type="GO" id="GO:0009432">
    <property type="term" value="P:SOS response"/>
    <property type="evidence" value="ECO:0007669"/>
    <property type="project" value="UniProtKB-KW"/>
</dbReference>
<accession>A0A421DLQ1</accession>
<dbReference type="InterPro" id="IPR036775">
    <property type="entry name" value="DNA_pol_Y-fam_lit_finger_sf"/>
</dbReference>
<dbReference type="SUPFAM" id="SSF100879">
    <property type="entry name" value="Lesion bypass DNA polymerase (Y-family), little finger domain"/>
    <property type="match status" value="1"/>
</dbReference>
<evidence type="ECO:0000259" key="6">
    <source>
        <dbReference type="PROSITE" id="PS50173"/>
    </source>
</evidence>
<dbReference type="Pfam" id="PF11799">
    <property type="entry name" value="IMS_C"/>
    <property type="match status" value="1"/>
</dbReference>
<keyword evidence="8" id="KW-1185">Reference proteome</keyword>
<dbReference type="InterPro" id="IPR001126">
    <property type="entry name" value="UmuC"/>
</dbReference>
<keyword evidence="5" id="KW-0742">SOS response</keyword>
<dbReference type="GO" id="GO:0003684">
    <property type="term" value="F:damaged DNA binding"/>
    <property type="evidence" value="ECO:0007669"/>
    <property type="project" value="InterPro"/>
</dbReference>
<organism evidence="7 8">
    <name type="scientific">Brenneria alni</name>
    <dbReference type="NCBI Taxonomy" id="71656"/>
    <lineage>
        <taxon>Bacteria</taxon>
        <taxon>Pseudomonadati</taxon>
        <taxon>Pseudomonadota</taxon>
        <taxon>Gammaproteobacteria</taxon>
        <taxon>Enterobacterales</taxon>
        <taxon>Pectobacteriaceae</taxon>
        <taxon>Brenneria</taxon>
    </lineage>
</organism>
<gene>
    <name evidence="7" type="ORF">BIY29_14000</name>
</gene>
<keyword evidence="4" id="KW-0234">DNA repair</keyword>
<proteinExistence type="inferred from homology"/>
<dbReference type="Proteomes" id="UP000285648">
    <property type="component" value="Unassembled WGS sequence"/>
</dbReference>
<dbReference type="PROSITE" id="PS50173">
    <property type="entry name" value="UMUC"/>
    <property type="match status" value="1"/>
</dbReference>
<dbReference type="Pfam" id="PF00817">
    <property type="entry name" value="IMS"/>
    <property type="match status" value="1"/>
</dbReference>
<dbReference type="GO" id="GO:0003887">
    <property type="term" value="F:DNA-directed DNA polymerase activity"/>
    <property type="evidence" value="ECO:0007669"/>
    <property type="project" value="TreeGrafter"/>
</dbReference>
<dbReference type="OrthoDB" id="9808813at2"/>
<dbReference type="SUPFAM" id="SSF56672">
    <property type="entry name" value="DNA/RNA polymerases"/>
    <property type="match status" value="1"/>
</dbReference>
<comment type="similarity">
    <text evidence="1">Belongs to the DNA polymerase type-Y family.</text>
</comment>
<dbReference type="Gene3D" id="3.40.1170.60">
    <property type="match status" value="1"/>
</dbReference>
<dbReference type="InterPro" id="IPR043128">
    <property type="entry name" value="Rev_trsase/Diguanyl_cyclase"/>
</dbReference>
<dbReference type="CDD" id="cd01700">
    <property type="entry name" value="PolY_Pol_V_umuC"/>
    <property type="match status" value="1"/>
</dbReference>
<reference evidence="7 8" key="1">
    <citation type="submission" date="2016-09" db="EMBL/GenBank/DDBJ databases">
        <authorList>
            <person name="Doonan J."/>
            <person name="Pachebat J.A."/>
            <person name="Golyshin P.N."/>
            <person name="Denman S."/>
            <person name="Mcdonald J.E."/>
        </authorList>
    </citation>
    <scope>NUCLEOTIDE SEQUENCE [LARGE SCALE GENOMIC DNA]</scope>
    <source>
        <strain evidence="7 8">NCPPB 3934</strain>
    </source>
</reference>
<dbReference type="PANTHER" id="PTHR11076">
    <property type="entry name" value="DNA REPAIR POLYMERASE UMUC / TRANSFERASE FAMILY MEMBER"/>
    <property type="match status" value="1"/>
</dbReference>
<feature type="domain" description="UmuC" evidence="6">
    <location>
        <begin position="2"/>
        <end position="187"/>
    </location>
</feature>
<dbReference type="PANTHER" id="PTHR11076:SF34">
    <property type="entry name" value="PROTEIN UMUC"/>
    <property type="match status" value="1"/>
</dbReference>
<dbReference type="NCBIfam" id="NF002955">
    <property type="entry name" value="PRK03609.1"/>
    <property type="match status" value="1"/>
</dbReference>
<protein>
    <submittedName>
        <fullName evidence="7">DNA polymerase V subunit UmuC</fullName>
    </submittedName>
</protein>
<dbReference type="GO" id="GO:0006281">
    <property type="term" value="P:DNA repair"/>
    <property type="evidence" value="ECO:0007669"/>
    <property type="project" value="UniProtKB-KW"/>
</dbReference>
<evidence type="ECO:0000313" key="7">
    <source>
        <dbReference type="EMBL" id="RLM21266.1"/>
    </source>
</evidence>
<evidence type="ECO:0000256" key="5">
    <source>
        <dbReference type="ARBA" id="ARBA00023236"/>
    </source>
</evidence>
<dbReference type="GO" id="GO:0005829">
    <property type="term" value="C:cytosol"/>
    <property type="evidence" value="ECO:0007669"/>
    <property type="project" value="TreeGrafter"/>
</dbReference>
<keyword evidence="2" id="KW-0227">DNA damage</keyword>
<dbReference type="RefSeq" id="WP_121575793.1">
    <property type="nucleotide sequence ID" value="NZ_MJLZ01000034.1"/>
</dbReference>
<evidence type="ECO:0000256" key="2">
    <source>
        <dbReference type="ARBA" id="ARBA00022763"/>
    </source>
</evidence>
<comment type="caution">
    <text evidence="7">The sequence shown here is derived from an EMBL/GenBank/DDBJ whole genome shotgun (WGS) entry which is preliminary data.</text>
</comment>